<dbReference type="CDD" id="cd00130">
    <property type="entry name" value="PAS"/>
    <property type="match status" value="1"/>
</dbReference>
<feature type="transmembrane region" description="Helical" evidence="1">
    <location>
        <begin position="29"/>
        <end position="46"/>
    </location>
</feature>
<dbReference type="SMART" id="SM00267">
    <property type="entry name" value="GGDEF"/>
    <property type="match status" value="1"/>
</dbReference>
<feature type="domain" description="GGDEF" evidence="5">
    <location>
        <begin position="349"/>
        <end position="482"/>
    </location>
</feature>
<evidence type="ECO:0000259" key="4">
    <source>
        <dbReference type="PROSITE" id="PS50883"/>
    </source>
</evidence>
<dbReference type="Pfam" id="PF00990">
    <property type="entry name" value="GGDEF"/>
    <property type="match status" value="1"/>
</dbReference>
<sequence length="771" mass="83916" precursor="true">MRHLPLAAGTALASTLVIAAFTPGVTADTGLLVWLVSVVTLLLIHGRHWWQWRQRRQAGRVSTRTLTALIAHAGVFATLWGAVPGWMLAQANAGQHALLAGSLTGMLCIGGVTLAAVPAAAYAYLGGLSLSLIVSQFMQPSAQLGAGAVQWAGCAAVMVGGVLMMSRTVRARVQAEMQAEHQGQLIGLLLRDFGEQGSDLLWQIDERGCLSQVSRRLADALGRPLAELQGRPLLEVLTELQQGLSDIDRDATQMLQTCLIEGQPFRDVLMPMRVKGQPRWWSLTAKPLVNERGVAMGWRGVARDVTQARMADRRMAWLAHFDTLTGLTNRAHFRVLLEAALQQARSPEQGGAVMCLDLDHFKTVNDTLGHPTGDALLVEVARRLKAAVGPGDVVGRLGGDEFAVLLRNAADVQQISATAQRILDALREPCAALGAQVPVRLSIGIARFAQDGASVDELMQHADLALYDAKASAPGSMKFFAPRMGEQVRRRLVLERDLREAIDKQQLSLHYQPKVDLQTWEVTGFEALLRWRHPEHGNIPPSEFIPVAEDSGLILPIGEWVLTQACQQAARWPAPMQVAINISPVQVMAQNLPEAVGRALKASGLAPRRLELEITESVFINETRGTVDRLHALRKVGVQIALDDFGTGYSSLAYLRRFPFDTLKIDRAFVREVLLSRDARAIVRNILALAKSLRMSTVAEGVEEPAQASVLGNEGCDLVQGFLVSRPMPADEVTGFLLDWAKCRHPQPPREVVLANTDVAALPLTQPAMDL</sequence>
<feature type="chain" id="PRO_5002770342" evidence="2">
    <location>
        <begin position="20"/>
        <end position="771"/>
    </location>
</feature>
<dbReference type="FunFam" id="3.20.20.450:FF:000001">
    <property type="entry name" value="Cyclic di-GMP phosphodiesterase yahA"/>
    <property type="match status" value="1"/>
</dbReference>
<dbReference type="PROSITE" id="PS50113">
    <property type="entry name" value="PAC"/>
    <property type="match status" value="1"/>
</dbReference>
<dbReference type="GO" id="GO:0006355">
    <property type="term" value="P:regulation of DNA-templated transcription"/>
    <property type="evidence" value="ECO:0007669"/>
    <property type="project" value="InterPro"/>
</dbReference>
<feature type="transmembrane region" description="Helical" evidence="1">
    <location>
        <begin position="93"/>
        <end position="114"/>
    </location>
</feature>
<evidence type="ECO:0000259" key="3">
    <source>
        <dbReference type="PROSITE" id="PS50113"/>
    </source>
</evidence>
<dbReference type="InterPro" id="IPR035919">
    <property type="entry name" value="EAL_sf"/>
</dbReference>
<dbReference type="eggNOG" id="COG5001">
    <property type="taxonomic scope" value="Bacteria"/>
</dbReference>
<dbReference type="KEGG" id="lch:Lcho_1614"/>
<dbReference type="PROSITE" id="PS50883">
    <property type="entry name" value="EAL"/>
    <property type="match status" value="1"/>
</dbReference>
<evidence type="ECO:0000313" key="7">
    <source>
        <dbReference type="Proteomes" id="UP000001693"/>
    </source>
</evidence>
<accession>B1XXA0</accession>
<evidence type="ECO:0000256" key="2">
    <source>
        <dbReference type="SAM" id="SignalP"/>
    </source>
</evidence>
<dbReference type="PANTHER" id="PTHR44757:SF2">
    <property type="entry name" value="BIOFILM ARCHITECTURE MAINTENANCE PROTEIN MBAA"/>
    <property type="match status" value="1"/>
</dbReference>
<feature type="transmembrane region" description="Helical" evidence="1">
    <location>
        <begin position="144"/>
        <end position="164"/>
    </location>
</feature>
<dbReference type="NCBIfam" id="TIGR00229">
    <property type="entry name" value="sensory_box"/>
    <property type="match status" value="1"/>
</dbReference>
<dbReference type="NCBIfam" id="TIGR00254">
    <property type="entry name" value="GGDEF"/>
    <property type="match status" value="1"/>
</dbReference>
<dbReference type="AlphaFoldDB" id="B1XXA0"/>
<feature type="domain" description="PAC" evidence="3">
    <location>
        <begin position="263"/>
        <end position="317"/>
    </location>
</feature>
<dbReference type="InterPro" id="IPR035965">
    <property type="entry name" value="PAS-like_dom_sf"/>
</dbReference>
<keyword evidence="1" id="KW-0472">Membrane</keyword>
<dbReference type="Gene3D" id="3.30.70.270">
    <property type="match status" value="1"/>
</dbReference>
<keyword evidence="1" id="KW-0812">Transmembrane</keyword>
<dbReference type="eggNOG" id="COG2202">
    <property type="taxonomic scope" value="Bacteria"/>
</dbReference>
<evidence type="ECO:0000313" key="6">
    <source>
        <dbReference type="EMBL" id="ACB33881.1"/>
    </source>
</evidence>
<feature type="domain" description="EAL" evidence="4">
    <location>
        <begin position="491"/>
        <end position="741"/>
    </location>
</feature>
<feature type="transmembrane region" description="Helical" evidence="1">
    <location>
        <begin position="66"/>
        <end position="87"/>
    </location>
</feature>
<proteinExistence type="predicted"/>
<dbReference type="Pfam" id="PF00989">
    <property type="entry name" value="PAS"/>
    <property type="match status" value="1"/>
</dbReference>
<evidence type="ECO:0000259" key="5">
    <source>
        <dbReference type="PROSITE" id="PS50887"/>
    </source>
</evidence>
<dbReference type="InterPro" id="IPR000160">
    <property type="entry name" value="GGDEF_dom"/>
</dbReference>
<keyword evidence="2" id="KW-0732">Signal</keyword>
<reference evidence="6 7" key="1">
    <citation type="submission" date="2008-03" db="EMBL/GenBank/DDBJ databases">
        <title>Complete sequence of Leptothrix cholodnii SP-6.</title>
        <authorList>
            <consortium name="US DOE Joint Genome Institute"/>
            <person name="Copeland A."/>
            <person name="Lucas S."/>
            <person name="Lapidus A."/>
            <person name="Glavina del Rio T."/>
            <person name="Dalin E."/>
            <person name="Tice H."/>
            <person name="Bruce D."/>
            <person name="Goodwin L."/>
            <person name="Pitluck S."/>
            <person name="Chertkov O."/>
            <person name="Brettin T."/>
            <person name="Detter J.C."/>
            <person name="Han C."/>
            <person name="Kuske C.R."/>
            <person name="Schmutz J."/>
            <person name="Larimer F."/>
            <person name="Land M."/>
            <person name="Hauser L."/>
            <person name="Kyrpides N."/>
            <person name="Lykidis A."/>
            <person name="Emerson D."/>
            <person name="Richardson P."/>
        </authorList>
    </citation>
    <scope>NUCLEOTIDE SEQUENCE [LARGE SCALE GENOMIC DNA]</scope>
    <source>
        <strain evidence="7">ATCC 51168 / LMG 8142 / SP-6</strain>
    </source>
</reference>
<dbReference type="InterPro" id="IPR013767">
    <property type="entry name" value="PAS_fold"/>
</dbReference>
<dbReference type="SUPFAM" id="SSF55073">
    <property type="entry name" value="Nucleotide cyclase"/>
    <property type="match status" value="1"/>
</dbReference>
<dbReference type="Gene3D" id="3.30.450.20">
    <property type="entry name" value="PAS domain"/>
    <property type="match status" value="1"/>
</dbReference>
<dbReference type="InterPro" id="IPR043128">
    <property type="entry name" value="Rev_trsase/Diguanyl_cyclase"/>
</dbReference>
<dbReference type="Pfam" id="PF00563">
    <property type="entry name" value="EAL"/>
    <property type="match status" value="1"/>
</dbReference>
<dbReference type="SUPFAM" id="SSF55785">
    <property type="entry name" value="PYP-like sensor domain (PAS domain)"/>
    <property type="match status" value="1"/>
</dbReference>
<dbReference type="EMBL" id="CP001013">
    <property type="protein sequence ID" value="ACB33881.1"/>
    <property type="molecule type" value="Genomic_DNA"/>
</dbReference>
<keyword evidence="1" id="KW-1133">Transmembrane helix</keyword>
<dbReference type="InterPro" id="IPR000700">
    <property type="entry name" value="PAS-assoc_C"/>
</dbReference>
<dbReference type="InterPro" id="IPR029787">
    <property type="entry name" value="Nucleotide_cyclase"/>
</dbReference>
<dbReference type="InterPro" id="IPR001633">
    <property type="entry name" value="EAL_dom"/>
</dbReference>
<dbReference type="Proteomes" id="UP000001693">
    <property type="component" value="Chromosome"/>
</dbReference>
<keyword evidence="7" id="KW-1185">Reference proteome</keyword>
<protein>
    <submittedName>
        <fullName evidence="6">Diguanylate cyclase/phosphodiesterase with PAS/PAC sensor(S)</fullName>
    </submittedName>
</protein>
<feature type="signal peptide" evidence="2">
    <location>
        <begin position="1"/>
        <end position="19"/>
    </location>
</feature>
<evidence type="ECO:0000256" key="1">
    <source>
        <dbReference type="SAM" id="Phobius"/>
    </source>
</evidence>
<dbReference type="InterPro" id="IPR000014">
    <property type="entry name" value="PAS"/>
</dbReference>
<dbReference type="SMART" id="SM00052">
    <property type="entry name" value="EAL"/>
    <property type="match status" value="1"/>
</dbReference>
<dbReference type="SUPFAM" id="SSF141868">
    <property type="entry name" value="EAL domain-like"/>
    <property type="match status" value="1"/>
</dbReference>
<name>B1XXA0_LEPCP</name>
<dbReference type="PANTHER" id="PTHR44757">
    <property type="entry name" value="DIGUANYLATE CYCLASE DGCP"/>
    <property type="match status" value="1"/>
</dbReference>
<organism evidence="6 7">
    <name type="scientific">Leptothrix cholodnii (strain ATCC 51168 / LMG 8142 / SP-6)</name>
    <name type="common">Leptothrix discophora (strain SP-6)</name>
    <dbReference type="NCBI Taxonomy" id="395495"/>
    <lineage>
        <taxon>Bacteria</taxon>
        <taxon>Pseudomonadati</taxon>
        <taxon>Pseudomonadota</taxon>
        <taxon>Betaproteobacteria</taxon>
        <taxon>Burkholderiales</taxon>
        <taxon>Sphaerotilaceae</taxon>
        <taxon>Leptothrix</taxon>
    </lineage>
</organism>
<dbReference type="Gene3D" id="3.20.20.450">
    <property type="entry name" value="EAL domain"/>
    <property type="match status" value="1"/>
</dbReference>
<dbReference type="InterPro" id="IPR052155">
    <property type="entry name" value="Biofilm_reg_signaling"/>
</dbReference>
<dbReference type="CDD" id="cd01949">
    <property type="entry name" value="GGDEF"/>
    <property type="match status" value="1"/>
</dbReference>
<dbReference type="CDD" id="cd01948">
    <property type="entry name" value="EAL"/>
    <property type="match status" value="1"/>
</dbReference>
<dbReference type="PROSITE" id="PS50887">
    <property type="entry name" value="GGDEF"/>
    <property type="match status" value="1"/>
</dbReference>
<dbReference type="HOGENOM" id="CLU_000445_70_49_4"/>
<gene>
    <name evidence="6" type="ordered locus">Lcho_1614</name>
</gene>
<dbReference type="STRING" id="395495.Lcho_1614"/>